<proteinExistence type="predicted"/>
<gene>
    <name evidence="1" type="ORF">GYMLUDRAFT_50062</name>
</gene>
<evidence type="ECO:0000313" key="1">
    <source>
        <dbReference type="EMBL" id="KIK52110.1"/>
    </source>
</evidence>
<dbReference type="AlphaFoldDB" id="A0A0D0APC7"/>
<reference evidence="1 2" key="1">
    <citation type="submission" date="2014-04" db="EMBL/GenBank/DDBJ databases">
        <title>Evolutionary Origins and Diversification of the Mycorrhizal Mutualists.</title>
        <authorList>
            <consortium name="DOE Joint Genome Institute"/>
            <consortium name="Mycorrhizal Genomics Consortium"/>
            <person name="Kohler A."/>
            <person name="Kuo A."/>
            <person name="Nagy L.G."/>
            <person name="Floudas D."/>
            <person name="Copeland A."/>
            <person name="Barry K.W."/>
            <person name="Cichocki N."/>
            <person name="Veneault-Fourrey C."/>
            <person name="LaButti K."/>
            <person name="Lindquist E.A."/>
            <person name="Lipzen A."/>
            <person name="Lundell T."/>
            <person name="Morin E."/>
            <person name="Murat C."/>
            <person name="Riley R."/>
            <person name="Ohm R."/>
            <person name="Sun H."/>
            <person name="Tunlid A."/>
            <person name="Henrissat B."/>
            <person name="Grigoriev I.V."/>
            <person name="Hibbett D.S."/>
            <person name="Martin F."/>
        </authorList>
    </citation>
    <scope>NUCLEOTIDE SEQUENCE [LARGE SCALE GENOMIC DNA]</scope>
    <source>
        <strain evidence="1 2">FD-317 M1</strain>
    </source>
</reference>
<keyword evidence="2" id="KW-1185">Reference proteome</keyword>
<protein>
    <submittedName>
        <fullName evidence="1">Uncharacterized protein</fullName>
    </submittedName>
</protein>
<name>A0A0D0APC7_9AGAR</name>
<dbReference type="Proteomes" id="UP000053593">
    <property type="component" value="Unassembled WGS sequence"/>
</dbReference>
<dbReference type="HOGENOM" id="CLU_1855495_0_0_1"/>
<dbReference type="EMBL" id="KN834848">
    <property type="protein sequence ID" value="KIK52110.1"/>
    <property type="molecule type" value="Genomic_DNA"/>
</dbReference>
<accession>A0A0D0APC7</accession>
<evidence type="ECO:0000313" key="2">
    <source>
        <dbReference type="Proteomes" id="UP000053593"/>
    </source>
</evidence>
<sequence length="135" mass="16518">MMSGMNNWIIAFAVFTLITAMRYAYSRWFTFRNLYHTVTEVDQLLQKYENEPVSKSTLSFEDCRRHREHLIRTHALIGNCFLEYETGKLCWIEYLSLIRTLRRLRAIFSCYRRTRELQREIELSMYRRSIERDLD</sequence>
<organism evidence="1 2">
    <name type="scientific">Collybiopsis luxurians FD-317 M1</name>
    <dbReference type="NCBI Taxonomy" id="944289"/>
    <lineage>
        <taxon>Eukaryota</taxon>
        <taxon>Fungi</taxon>
        <taxon>Dikarya</taxon>
        <taxon>Basidiomycota</taxon>
        <taxon>Agaricomycotina</taxon>
        <taxon>Agaricomycetes</taxon>
        <taxon>Agaricomycetidae</taxon>
        <taxon>Agaricales</taxon>
        <taxon>Marasmiineae</taxon>
        <taxon>Omphalotaceae</taxon>
        <taxon>Collybiopsis</taxon>
        <taxon>Collybiopsis luxurians</taxon>
    </lineage>
</organism>